<evidence type="ECO:0000313" key="2">
    <source>
        <dbReference type="Proteomes" id="UP000078200"/>
    </source>
</evidence>
<dbReference type="STRING" id="7395.A0A1A9VYJ1"/>
<dbReference type="Gene3D" id="3.40.1380.10">
    <property type="match status" value="1"/>
</dbReference>
<dbReference type="VEuPathDB" id="VectorBase:GAUT051819"/>
<keyword evidence="2" id="KW-1185">Reference proteome</keyword>
<organism evidence="1 2">
    <name type="scientific">Glossina austeni</name>
    <name type="common">Savannah tsetse fly</name>
    <dbReference type="NCBI Taxonomy" id="7395"/>
    <lineage>
        <taxon>Eukaryota</taxon>
        <taxon>Metazoa</taxon>
        <taxon>Ecdysozoa</taxon>
        <taxon>Arthropoda</taxon>
        <taxon>Hexapoda</taxon>
        <taxon>Insecta</taxon>
        <taxon>Pterygota</taxon>
        <taxon>Neoptera</taxon>
        <taxon>Endopterygota</taxon>
        <taxon>Diptera</taxon>
        <taxon>Brachycera</taxon>
        <taxon>Muscomorpha</taxon>
        <taxon>Hippoboscoidea</taxon>
        <taxon>Glossinidae</taxon>
        <taxon>Glossina</taxon>
    </lineage>
</organism>
<name>A0A1A9VYJ1_GLOAU</name>
<protein>
    <submittedName>
        <fullName evidence="1">Uncharacterized protein</fullName>
    </submittedName>
</protein>
<sequence>MVANKAGRLSSAFSDALSIAHDILKSDCTKGNFLYNRFKSVCVSYQGISLPIYRTPTNDTSLYDSLDSEIIKNYLKLTLASLIFNIMKDERLLWSTRLRTLR</sequence>
<accession>A0A1A9VYJ1</accession>
<dbReference type="AlphaFoldDB" id="A0A1A9VYJ1"/>
<dbReference type="Proteomes" id="UP000078200">
    <property type="component" value="Unassembled WGS sequence"/>
</dbReference>
<dbReference type="EnsemblMetazoa" id="GAUT051819-RA">
    <property type="protein sequence ID" value="GAUT051819-PA"/>
    <property type="gene ID" value="GAUT051819"/>
</dbReference>
<evidence type="ECO:0000313" key="1">
    <source>
        <dbReference type="EnsemblMetazoa" id="GAUT051819-PA"/>
    </source>
</evidence>
<reference evidence="1" key="1">
    <citation type="submission" date="2020-05" db="UniProtKB">
        <authorList>
            <consortium name="EnsemblMetazoa"/>
        </authorList>
    </citation>
    <scope>IDENTIFICATION</scope>
    <source>
        <strain evidence="1">TTRI</strain>
    </source>
</reference>
<proteinExistence type="predicted"/>